<dbReference type="EMBL" id="CP066802">
    <property type="protein sequence ID" value="QQM67798.1"/>
    <property type="molecule type" value="Genomic_DNA"/>
</dbReference>
<dbReference type="AlphaFoldDB" id="A0A7T7S1Z4"/>
<protein>
    <recommendedName>
        <fullName evidence="1">DUF6318 domain-containing protein</fullName>
    </recommendedName>
</protein>
<evidence type="ECO:0000259" key="1">
    <source>
        <dbReference type="Pfam" id="PF19843"/>
    </source>
</evidence>
<dbReference type="KEGG" id="awe:JG540_02640"/>
<accession>A0A7T7S1Z4</accession>
<gene>
    <name evidence="2" type="ORF">JG540_02640</name>
</gene>
<name>A0A7T7S1Z4_9ACTO</name>
<sequence length="134" mass="15083">MDENSPEGAAQAAKYFMLLYTYTFTTGNTQPWLEMTEEGCVFCKSVVDNTKEIHDKGDWVDHWDILISRITYAAPVDGYELSAVTLTLSHPGTTTRYKADGSIVQVEGEDDYKLQLGMRYTGGRWTVRQGAKVE</sequence>
<organism evidence="2 3">
    <name type="scientific">Actinomyces weissii</name>
    <dbReference type="NCBI Taxonomy" id="675090"/>
    <lineage>
        <taxon>Bacteria</taxon>
        <taxon>Bacillati</taxon>
        <taxon>Actinomycetota</taxon>
        <taxon>Actinomycetes</taxon>
        <taxon>Actinomycetales</taxon>
        <taxon>Actinomycetaceae</taxon>
        <taxon>Actinomyces</taxon>
    </lineage>
</organism>
<evidence type="ECO:0000313" key="3">
    <source>
        <dbReference type="Proteomes" id="UP000595895"/>
    </source>
</evidence>
<dbReference type="Pfam" id="PF19843">
    <property type="entry name" value="DUF6318"/>
    <property type="match status" value="1"/>
</dbReference>
<feature type="domain" description="DUF6318" evidence="1">
    <location>
        <begin position="1"/>
        <end position="128"/>
    </location>
</feature>
<dbReference type="Proteomes" id="UP000595895">
    <property type="component" value="Chromosome"/>
</dbReference>
<reference evidence="2 3" key="1">
    <citation type="submission" date="2020-12" db="EMBL/GenBank/DDBJ databases">
        <authorList>
            <person name="Zhou J."/>
        </authorList>
    </citation>
    <scope>NUCLEOTIDE SEQUENCE [LARGE SCALE GENOMIC DNA]</scope>
    <source>
        <strain evidence="2 3">CCUG 61299</strain>
    </source>
</reference>
<dbReference type="InterPro" id="IPR046281">
    <property type="entry name" value="DUF6318"/>
</dbReference>
<keyword evidence="3" id="KW-1185">Reference proteome</keyword>
<evidence type="ECO:0000313" key="2">
    <source>
        <dbReference type="EMBL" id="QQM67798.1"/>
    </source>
</evidence>
<proteinExistence type="predicted"/>